<dbReference type="Pfam" id="PF02274">
    <property type="entry name" value="ADI"/>
    <property type="match status" value="1"/>
</dbReference>
<evidence type="ECO:0000256" key="6">
    <source>
        <dbReference type="ARBA" id="ARBA00022801"/>
    </source>
</evidence>
<dbReference type="PRINTS" id="PR01466">
    <property type="entry name" value="ARGDEIMINASE"/>
</dbReference>
<evidence type="ECO:0000256" key="8">
    <source>
        <dbReference type="HAMAP-Rule" id="MF_00242"/>
    </source>
</evidence>
<dbReference type="AlphaFoldDB" id="A0A2T4JRJ8"/>
<keyword evidence="4 8" id="KW-0963">Cytoplasm</keyword>
<evidence type="ECO:0000313" key="11">
    <source>
        <dbReference type="Proteomes" id="UP000241010"/>
    </source>
</evidence>
<dbReference type="InterPro" id="IPR003876">
    <property type="entry name" value="Arg_deiminase"/>
</dbReference>
<evidence type="ECO:0000313" key="10">
    <source>
        <dbReference type="EMBL" id="PTE20535.1"/>
    </source>
</evidence>
<keyword evidence="6 8" id="KW-0378">Hydrolase</keyword>
<sequence>MQLGVHSEIGKLRKVMVSRPSLAHERLTPGNCHDLLFDDVIWVQKARSDHADFVLKMKDGDIEVFDIQDLLTDIFESNPEARAFVLDRRITANEVGPALARIVRPWLEELDAHHLARHLLGGIVRDDLPKDLITPLMQDALSPTEFIIPPVPNTLFQRDPSCWIYGGVTCNPMYWPARKPESLFQRAVYKFHPEFTENEFEIWWGDSDEDWGATSMEGGDVMPIGKGVVLIGMGERTTRQAVNQIALRLFAKGAAQRIIACAMPKMRAAMHLDTVFSCLDHDKVTAFREVVDAITCFSLRPDGNGGIEITRDGLHLFEVYKEALGLSDLLVVGTGGNAFDAEREQWDDGNNVVALEPGVVIGYDRNTHTNTLLRKAGIEVITINGQELGRGRGGGHCMTCPILRDPAY</sequence>
<reference evidence="10 11" key="1">
    <citation type="submission" date="2018-03" db="EMBL/GenBank/DDBJ databases">
        <title>Cereibacter changlensis.</title>
        <authorList>
            <person name="Meyer T.E."/>
            <person name="Miller S."/>
            <person name="Lodha T."/>
            <person name="Gandham S."/>
            <person name="Chintalapati S."/>
            <person name="Chintalapati V.R."/>
        </authorList>
    </citation>
    <scope>NUCLEOTIDE SEQUENCE [LARGE SCALE GENOMIC DNA]</scope>
    <source>
        <strain evidence="10 11">JA139</strain>
    </source>
</reference>
<accession>A0A2T4JRJ8</accession>
<evidence type="ECO:0000256" key="3">
    <source>
        <dbReference type="ARBA" id="ARBA00010206"/>
    </source>
</evidence>
<dbReference type="EC" id="3.5.3.6" evidence="8"/>
<dbReference type="GO" id="GO:0016990">
    <property type="term" value="F:arginine deiminase activity"/>
    <property type="evidence" value="ECO:0007669"/>
    <property type="project" value="UniProtKB-UniRule"/>
</dbReference>
<dbReference type="NCBIfam" id="NF002381">
    <property type="entry name" value="PRK01388.1"/>
    <property type="match status" value="1"/>
</dbReference>
<keyword evidence="5 8" id="KW-0056">Arginine metabolism</keyword>
<dbReference type="NCBIfam" id="TIGR01078">
    <property type="entry name" value="arcA"/>
    <property type="match status" value="1"/>
</dbReference>
<dbReference type="OrthoDB" id="9807502at2"/>
<evidence type="ECO:0000256" key="4">
    <source>
        <dbReference type="ARBA" id="ARBA00022490"/>
    </source>
</evidence>
<evidence type="ECO:0000256" key="5">
    <source>
        <dbReference type="ARBA" id="ARBA00022503"/>
    </source>
</evidence>
<dbReference type="Gene3D" id="1.10.3930.10">
    <property type="entry name" value="Arginine deiminase"/>
    <property type="match status" value="1"/>
</dbReference>
<evidence type="ECO:0000256" key="9">
    <source>
        <dbReference type="PIRSR" id="PIRSR006356-1"/>
    </source>
</evidence>
<name>A0A2T4JRJ8_9RHOB</name>
<dbReference type="PIRSF" id="PIRSF006356">
    <property type="entry name" value="Arg_deiminase"/>
    <property type="match status" value="1"/>
</dbReference>
<evidence type="ECO:0000256" key="2">
    <source>
        <dbReference type="ARBA" id="ARBA00005213"/>
    </source>
</evidence>
<dbReference type="EMBL" id="PZKG01000099">
    <property type="protein sequence ID" value="PTE20535.1"/>
    <property type="molecule type" value="Genomic_DNA"/>
</dbReference>
<dbReference type="Proteomes" id="UP000241010">
    <property type="component" value="Unassembled WGS sequence"/>
</dbReference>
<organism evidence="10 11">
    <name type="scientific">Cereibacter changlensis JA139</name>
    <dbReference type="NCBI Taxonomy" id="1188249"/>
    <lineage>
        <taxon>Bacteria</taxon>
        <taxon>Pseudomonadati</taxon>
        <taxon>Pseudomonadota</taxon>
        <taxon>Alphaproteobacteria</taxon>
        <taxon>Rhodobacterales</taxon>
        <taxon>Paracoccaceae</taxon>
        <taxon>Cereibacter</taxon>
    </lineage>
</organism>
<dbReference type="HAMAP" id="MF_00242">
    <property type="entry name" value="Arg_deiminase"/>
    <property type="match status" value="1"/>
</dbReference>
<dbReference type="PANTHER" id="PTHR47271">
    <property type="entry name" value="ARGININE DEIMINASE"/>
    <property type="match status" value="1"/>
</dbReference>
<dbReference type="UniPathway" id="UPA00254">
    <property type="reaction ID" value="UER00364"/>
</dbReference>
<comment type="pathway">
    <text evidence="2 8">Amino-acid degradation; L-arginine degradation via ADI pathway; carbamoyl phosphate from L-arginine: step 1/2.</text>
</comment>
<protein>
    <recommendedName>
        <fullName evidence="8">Arginine deiminase</fullName>
        <shortName evidence="8">ADI</shortName>
        <ecNumber evidence="8">3.5.3.6</ecNumber>
    </recommendedName>
    <alternativeName>
        <fullName evidence="8">Arginine dihydrolase</fullName>
        <shortName evidence="8">AD</shortName>
    </alternativeName>
</protein>
<dbReference type="GO" id="GO:0005737">
    <property type="term" value="C:cytoplasm"/>
    <property type="evidence" value="ECO:0007669"/>
    <property type="project" value="UniProtKB-SubCell"/>
</dbReference>
<dbReference type="PANTHER" id="PTHR47271:SF3">
    <property type="entry name" value="ARGININE DEIMINASE"/>
    <property type="match status" value="1"/>
</dbReference>
<comment type="catalytic activity">
    <reaction evidence="7 8">
        <text>L-arginine + H2O = L-citrulline + NH4(+)</text>
        <dbReference type="Rhea" id="RHEA:19597"/>
        <dbReference type="ChEBI" id="CHEBI:15377"/>
        <dbReference type="ChEBI" id="CHEBI:28938"/>
        <dbReference type="ChEBI" id="CHEBI:32682"/>
        <dbReference type="ChEBI" id="CHEBI:57743"/>
        <dbReference type="EC" id="3.5.3.6"/>
    </reaction>
</comment>
<dbReference type="RefSeq" id="WP_107665065.1">
    <property type="nucleotide sequence ID" value="NZ_PZKG01000099.1"/>
</dbReference>
<dbReference type="GO" id="GO:0019546">
    <property type="term" value="P:L-arginine deiminase pathway"/>
    <property type="evidence" value="ECO:0007669"/>
    <property type="project" value="UniProtKB-UniRule"/>
</dbReference>
<gene>
    <name evidence="8 10" type="primary">arcA</name>
    <name evidence="10" type="ORF">C5F48_17025</name>
</gene>
<proteinExistence type="inferred from homology"/>
<comment type="similarity">
    <text evidence="3 8">Belongs to the arginine deiminase family.</text>
</comment>
<feature type="active site" description="Amidino-cysteine intermediate" evidence="8 9">
    <location>
        <position position="397"/>
    </location>
</feature>
<dbReference type="Gene3D" id="3.75.10.10">
    <property type="entry name" value="L-arginine/glycine Amidinotransferase, Chain A"/>
    <property type="match status" value="1"/>
</dbReference>
<dbReference type="SUPFAM" id="SSF55909">
    <property type="entry name" value="Pentein"/>
    <property type="match status" value="1"/>
</dbReference>
<evidence type="ECO:0000256" key="1">
    <source>
        <dbReference type="ARBA" id="ARBA00004496"/>
    </source>
</evidence>
<evidence type="ECO:0000256" key="7">
    <source>
        <dbReference type="ARBA" id="ARBA00049429"/>
    </source>
</evidence>
<keyword evidence="11" id="KW-1185">Reference proteome</keyword>
<comment type="caution">
    <text evidence="10">The sequence shown here is derived from an EMBL/GenBank/DDBJ whole genome shotgun (WGS) entry which is preliminary data.</text>
</comment>
<comment type="subcellular location">
    <subcellularLocation>
        <location evidence="1 8">Cytoplasm</location>
    </subcellularLocation>
</comment>